<dbReference type="GO" id="GO:0006508">
    <property type="term" value="P:proteolysis"/>
    <property type="evidence" value="ECO:0007669"/>
    <property type="project" value="UniProtKB-KW"/>
</dbReference>
<keyword evidence="2" id="KW-0378">Hydrolase</keyword>
<organism evidence="2">
    <name type="scientific">Macrobrachium rosenbergii</name>
    <name type="common">Giant fresh water prawn</name>
    <dbReference type="NCBI Taxonomy" id="79674"/>
    <lineage>
        <taxon>Eukaryota</taxon>
        <taxon>Metazoa</taxon>
        <taxon>Ecdysozoa</taxon>
        <taxon>Arthropoda</taxon>
        <taxon>Crustacea</taxon>
        <taxon>Multicrustacea</taxon>
        <taxon>Malacostraca</taxon>
        <taxon>Eumalacostraca</taxon>
        <taxon>Eucarida</taxon>
        <taxon>Decapoda</taxon>
        <taxon>Pleocyemata</taxon>
        <taxon>Caridea</taxon>
        <taxon>Palaemonoidea</taxon>
        <taxon>Palaemonidae</taxon>
        <taxon>Macrobrachium</taxon>
    </lineage>
</organism>
<dbReference type="GO" id="GO:0008233">
    <property type="term" value="F:peptidase activity"/>
    <property type="evidence" value="ECO:0007669"/>
    <property type="project" value="UniProtKB-KW"/>
</dbReference>
<keyword evidence="1" id="KW-0732">Signal</keyword>
<protein>
    <submittedName>
        <fullName evidence="2">Sperm gelatinase-like protease</fullName>
    </submittedName>
</protein>
<keyword evidence="2" id="KW-0645">Protease</keyword>
<reference evidence="2" key="1">
    <citation type="journal article" date="2008" name="Mol. Reprod. Dev.">
        <title>Inhibition of a novel sperm gelatinase in prawn sperm by the male reproduction-related Kazal-type peptidase inhibitor.</title>
        <authorList>
            <person name="Li Y."/>
            <person name="Ma W.M."/>
            <person name="Dai J.Q."/>
            <person name="Feng C.Z."/>
            <person name="Yang F."/>
            <person name="Ohira T."/>
            <person name="Nagasawa H."/>
            <person name="Yang W.J."/>
        </authorList>
    </citation>
    <scope>NUCLEOTIDE SEQUENCE</scope>
</reference>
<name>B3F9V6_MACRS</name>
<evidence type="ECO:0000256" key="1">
    <source>
        <dbReference type="SAM" id="SignalP"/>
    </source>
</evidence>
<evidence type="ECO:0000313" key="2">
    <source>
        <dbReference type="EMBL" id="ABV02980.1"/>
    </source>
</evidence>
<proteinExistence type="evidence at transcript level"/>
<feature type="signal peptide" evidence="1">
    <location>
        <begin position="1"/>
        <end position="20"/>
    </location>
</feature>
<dbReference type="AlphaFoldDB" id="B3F9V6"/>
<accession>B3F9V6</accession>
<dbReference type="EMBL" id="EF647641">
    <property type="protein sequence ID" value="ABV02980.1"/>
    <property type="molecule type" value="mRNA"/>
</dbReference>
<feature type="chain" id="PRO_5002786847" evidence="1">
    <location>
        <begin position="21"/>
        <end position="127"/>
    </location>
</feature>
<sequence length="127" mass="14217">MKFLFAGGILLFALAVSAMADEDLASEVQQFKDMALKERVEEENCTKYVLAGGDCEIVIRMEKLENILKDFFQSMTTKPKLTELFDASVSYFLGGQCFCSSLEVKGCHPFLVSIIDAVKEQCPKKKQ</sequence>